<reference evidence="2 3" key="1">
    <citation type="submission" date="2024-01" db="EMBL/GenBank/DDBJ databases">
        <title>Genome assemblies of Stephania.</title>
        <authorList>
            <person name="Yang L."/>
        </authorList>
    </citation>
    <scope>NUCLEOTIDE SEQUENCE [LARGE SCALE GENOMIC DNA]</scope>
    <source>
        <strain evidence="2">YNDBR</strain>
        <tissue evidence="2">Leaf</tissue>
    </source>
</reference>
<dbReference type="InterPro" id="IPR017930">
    <property type="entry name" value="Myb_dom"/>
</dbReference>
<keyword evidence="3" id="KW-1185">Reference proteome</keyword>
<dbReference type="AlphaFoldDB" id="A0AAP0IU59"/>
<feature type="domain" description="HTH myb-type" evidence="1">
    <location>
        <begin position="48"/>
        <end position="73"/>
    </location>
</feature>
<dbReference type="Proteomes" id="UP001420932">
    <property type="component" value="Unassembled WGS sequence"/>
</dbReference>
<dbReference type="EMBL" id="JBBNAF010000008">
    <property type="protein sequence ID" value="KAK9120827.1"/>
    <property type="molecule type" value="Genomic_DNA"/>
</dbReference>
<proteinExistence type="predicted"/>
<accession>A0AAP0IU59</accession>
<comment type="caution">
    <text evidence="2">The sequence shown here is derived from an EMBL/GenBank/DDBJ whole genome shotgun (WGS) entry which is preliminary data.</text>
</comment>
<evidence type="ECO:0000313" key="3">
    <source>
        <dbReference type="Proteomes" id="UP001420932"/>
    </source>
</evidence>
<name>A0AAP0IU59_9MAGN</name>
<evidence type="ECO:0000313" key="2">
    <source>
        <dbReference type="EMBL" id="KAK9120827.1"/>
    </source>
</evidence>
<protein>
    <recommendedName>
        <fullName evidence="1">HTH myb-type domain-containing protein</fullName>
    </recommendedName>
</protein>
<evidence type="ECO:0000259" key="1">
    <source>
        <dbReference type="PROSITE" id="PS51294"/>
    </source>
</evidence>
<dbReference type="PROSITE" id="PS51294">
    <property type="entry name" value="HTH_MYB"/>
    <property type="match status" value="1"/>
</dbReference>
<sequence>MDTNDLGGHSWVRVCIPRHERDISRTICDFSRMIVMESGKSRDGEVVTVRKGPWMAEEDDVLMDYEKKYGPRD</sequence>
<organism evidence="2 3">
    <name type="scientific">Stephania yunnanensis</name>
    <dbReference type="NCBI Taxonomy" id="152371"/>
    <lineage>
        <taxon>Eukaryota</taxon>
        <taxon>Viridiplantae</taxon>
        <taxon>Streptophyta</taxon>
        <taxon>Embryophyta</taxon>
        <taxon>Tracheophyta</taxon>
        <taxon>Spermatophyta</taxon>
        <taxon>Magnoliopsida</taxon>
        <taxon>Ranunculales</taxon>
        <taxon>Menispermaceae</taxon>
        <taxon>Menispermoideae</taxon>
        <taxon>Cissampelideae</taxon>
        <taxon>Stephania</taxon>
    </lineage>
</organism>
<gene>
    <name evidence="2" type="ORF">Syun_018444</name>
</gene>